<dbReference type="InterPro" id="IPR000866">
    <property type="entry name" value="AhpC/TSA"/>
</dbReference>
<evidence type="ECO:0000313" key="2">
    <source>
        <dbReference type="EMBL" id="SVB02183.1"/>
    </source>
</evidence>
<dbReference type="Pfam" id="PF00578">
    <property type="entry name" value="AhpC-TSA"/>
    <property type="match status" value="1"/>
</dbReference>
<feature type="domain" description="Alkyl hydroperoxide reductase subunit C/ Thiol specific antioxidant" evidence="1">
    <location>
        <begin position="2"/>
        <end position="80"/>
    </location>
</feature>
<dbReference type="GO" id="GO:0016209">
    <property type="term" value="F:antioxidant activity"/>
    <property type="evidence" value="ECO:0007669"/>
    <property type="project" value="InterPro"/>
</dbReference>
<dbReference type="InterPro" id="IPR036249">
    <property type="entry name" value="Thioredoxin-like_sf"/>
</dbReference>
<evidence type="ECO:0000259" key="1">
    <source>
        <dbReference type="Pfam" id="PF00578"/>
    </source>
</evidence>
<dbReference type="Gene3D" id="3.40.30.10">
    <property type="entry name" value="Glutaredoxin"/>
    <property type="match status" value="1"/>
</dbReference>
<name>A0A382AMD0_9ZZZZ</name>
<protein>
    <recommendedName>
        <fullName evidence="1">Alkyl hydroperoxide reductase subunit C/ Thiol specific antioxidant domain-containing protein</fullName>
    </recommendedName>
</protein>
<proteinExistence type="predicted"/>
<accession>A0A382AMD0</accession>
<dbReference type="SUPFAM" id="SSF52833">
    <property type="entry name" value="Thioredoxin-like"/>
    <property type="match status" value="1"/>
</dbReference>
<reference evidence="2" key="1">
    <citation type="submission" date="2018-05" db="EMBL/GenBank/DDBJ databases">
        <authorList>
            <person name="Lanie J.A."/>
            <person name="Ng W.-L."/>
            <person name="Kazmierczak K.M."/>
            <person name="Andrzejewski T.M."/>
            <person name="Davidsen T.M."/>
            <person name="Wayne K.J."/>
            <person name="Tettelin H."/>
            <person name="Glass J.I."/>
            <person name="Rusch D."/>
            <person name="Podicherti R."/>
            <person name="Tsui H.-C.T."/>
            <person name="Winkler M.E."/>
        </authorList>
    </citation>
    <scope>NUCLEOTIDE SEQUENCE</scope>
</reference>
<feature type="non-terminal residue" evidence="2">
    <location>
        <position position="1"/>
    </location>
</feature>
<sequence length="104" mass="11491">VELQKQKKIFDKENIQILAISTDDLKGPSDLASKTDIQFPLLFTSADSDVPDSYGVFNLFGDGLASASLFLIDKRGQIAWKSIGENTGHFVTAEKVLQQIDFLK</sequence>
<dbReference type="EMBL" id="UINC01025840">
    <property type="protein sequence ID" value="SVB02183.1"/>
    <property type="molecule type" value="Genomic_DNA"/>
</dbReference>
<dbReference type="AlphaFoldDB" id="A0A382AMD0"/>
<gene>
    <name evidence="2" type="ORF">METZ01_LOCUS155037</name>
</gene>
<dbReference type="GO" id="GO:0016491">
    <property type="term" value="F:oxidoreductase activity"/>
    <property type="evidence" value="ECO:0007669"/>
    <property type="project" value="InterPro"/>
</dbReference>
<organism evidence="2">
    <name type="scientific">marine metagenome</name>
    <dbReference type="NCBI Taxonomy" id="408172"/>
    <lineage>
        <taxon>unclassified sequences</taxon>
        <taxon>metagenomes</taxon>
        <taxon>ecological metagenomes</taxon>
    </lineage>
</organism>